<reference evidence="6" key="1">
    <citation type="journal article" date="2021" name="Front. Plant Sci.">
        <title>Chromosome-Scale Genome Assembly for Chinese Sour Jujube and Insights Into Its Genome Evolution and Domestication Signature.</title>
        <authorList>
            <person name="Shen L.-Y."/>
            <person name="Luo H."/>
            <person name="Wang X.-L."/>
            <person name="Wang X.-M."/>
            <person name="Qiu X.-J."/>
            <person name="Liu H."/>
            <person name="Zhou S.-S."/>
            <person name="Jia K.-H."/>
            <person name="Nie S."/>
            <person name="Bao Y.-T."/>
            <person name="Zhang R.-G."/>
            <person name="Yun Q.-Z."/>
            <person name="Chai Y.-H."/>
            <person name="Lu J.-Y."/>
            <person name="Li Y."/>
            <person name="Zhao S.-W."/>
            <person name="Mao J.-F."/>
            <person name="Jia S.-G."/>
            <person name="Mao Y.-M."/>
        </authorList>
    </citation>
    <scope>NUCLEOTIDE SEQUENCE</scope>
    <source>
        <strain evidence="6">AT0</strain>
        <tissue evidence="6">Leaf</tissue>
    </source>
</reference>
<comment type="similarity">
    <text evidence="3">Belongs to the NPH3 family.</text>
</comment>
<evidence type="ECO:0008006" key="8">
    <source>
        <dbReference type="Google" id="ProtNLM"/>
    </source>
</evidence>
<evidence type="ECO:0000259" key="4">
    <source>
        <dbReference type="PROSITE" id="PS50097"/>
    </source>
</evidence>
<comment type="pathway">
    <text evidence="1">Protein modification; protein ubiquitination.</text>
</comment>
<dbReference type="Pfam" id="PF03000">
    <property type="entry name" value="NPH3"/>
    <property type="match status" value="1"/>
</dbReference>
<dbReference type="Pfam" id="PF00651">
    <property type="entry name" value="BTB"/>
    <property type="match status" value="1"/>
</dbReference>
<dbReference type="InterPro" id="IPR000210">
    <property type="entry name" value="BTB/POZ_dom"/>
</dbReference>
<dbReference type="EMBL" id="JAEACU010000002">
    <property type="protein sequence ID" value="KAH7543091.1"/>
    <property type="molecule type" value="Genomic_DNA"/>
</dbReference>
<dbReference type="PROSITE" id="PS50097">
    <property type="entry name" value="BTB"/>
    <property type="match status" value="1"/>
</dbReference>
<evidence type="ECO:0000259" key="5">
    <source>
        <dbReference type="PROSITE" id="PS51649"/>
    </source>
</evidence>
<protein>
    <recommendedName>
        <fullName evidence="8">Root phototropism protein 3-like</fullName>
    </recommendedName>
</protein>
<accession>A0A978VW96</accession>
<dbReference type="InterPro" id="IPR011333">
    <property type="entry name" value="SKP1/BTB/POZ_sf"/>
</dbReference>
<proteinExistence type="inferred from homology"/>
<feature type="domain" description="NPH3" evidence="5">
    <location>
        <begin position="251"/>
        <end position="531"/>
    </location>
</feature>
<gene>
    <name evidence="6" type="ORF">FEM48_Zijuj02G0146400</name>
</gene>
<organism evidence="6 7">
    <name type="scientific">Ziziphus jujuba var. spinosa</name>
    <dbReference type="NCBI Taxonomy" id="714518"/>
    <lineage>
        <taxon>Eukaryota</taxon>
        <taxon>Viridiplantae</taxon>
        <taxon>Streptophyta</taxon>
        <taxon>Embryophyta</taxon>
        <taxon>Tracheophyta</taxon>
        <taxon>Spermatophyta</taxon>
        <taxon>Magnoliopsida</taxon>
        <taxon>eudicotyledons</taxon>
        <taxon>Gunneridae</taxon>
        <taxon>Pentapetalae</taxon>
        <taxon>rosids</taxon>
        <taxon>fabids</taxon>
        <taxon>Rosales</taxon>
        <taxon>Rhamnaceae</taxon>
        <taxon>Paliureae</taxon>
        <taxon>Ziziphus</taxon>
    </lineage>
</organism>
<dbReference type="Proteomes" id="UP000813462">
    <property type="component" value="Unassembled WGS sequence"/>
</dbReference>
<evidence type="ECO:0000256" key="1">
    <source>
        <dbReference type="ARBA" id="ARBA00004906"/>
    </source>
</evidence>
<dbReference type="SMART" id="SM00225">
    <property type="entry name" value="BTB"/>
    <property type="match status" value="1"/>
</dbReference>
<dbReference type="PROSITE" id="PS51649">
    <property type="entry name" value="NPH3"/>
    <property type="match status" value="1"/>
</dbReference>
<dbReference type="AlphaFoldDB" id="A0A978VW96"/>
<dbReference type="PANTHER" id="PTHR32370">
    <property type="entry name" value="OS12G0117600 PROTEIN"/>
    <property type="match status" value="1"/>
</dbReference>
<evidence type="ECO:0000313" key="7">
    <source>
        <dbReference type="Proteomes" id="UP000813462"/>
    </source>
</evidence>
<feature type="domain" description="BTB" evidence="4">
    <location>
        <begin position="75"/>
        <end position="143"/>
    </location>
</feature>
<sequence>MTVGVLKEKMNRVQIPGLDKAIGERKGFDRESHAKGSVSGGKHNQCVILPGNVSMVAEALERRNQNWFVRTKVANNLIIQVGDSNFHLHKLPMVSKCGYLNRLVFQKGNGAGLGIQIDNLPGGAKTFELVVKFCYGWKVDLTAANIAPLYCAAHFLQMSDDLQQGNLISKTETFLSFLIFSSWKGTFQILKSCESISLWAKELQILKRCSESIAWKACTNLQAFSSGEDDTQLLKSLEDNMQKSKSEGVDNWWFENVSSLRIDHFIEVIQSIKSKGMRSDIVGSCIAHWTAKWLSQITFEPDIVKPKNTTQQLQRVTIECLIRLLPTEENSVTCNFLLLLLKVGLVMKINSDILNMLERRIAYMLEICHVTDLLVKNHGDKDSVYDVGIVTRVVEYYVSFILSSQRPKIFAVGRLVDGYLTLIARDENLNVKSFRSLAEALPVEARFCDDNLYRATDMYLKISDALVVIFNLVLHHQFLQAHPSLTEEERISICRFLEYHRLSKEAREHVMKNGRVPLKITTRFVLLQQVNMTKSMTSMGSSYRRSKTQAMVRVSKSLGNGCISSRKEIKQMSKEVETMKMQLNDLQICKLKLQKQLKKCTL</sequence>
<evidence type="ECO:0000313" key="6">
    <source>
        <dbReference type="EMBL" id="KAH7543091.1"/>
    </source>
</evidence>
<evidence type="ECO:0000256" key="3">
    <source>
        <dbReference type="PROSITE-ProRule" id="PRU00982"/>
    </source>
</evidence>
<evidence type="ECO:0000256" key="2">
    <source>
        <dbReference type="ARBA" id="ARBA00022786"/>
    </source>
</evidence>
<name>A0A978VW96_ZIZJJ</name>
<dbReference type="InterPro" id="IPR043454">
    <property type="entry name" value="NPH3/RPT2-like"/>
</dbReference>
<comment type="caution">
    <text evidence="6">The sequence shown here is derived from an EMBL/GenBank/DDBJ whole genome shotgun (WGS) entry which is preliminary data.</text>
</comment>
<dbReference type="Gene3D" id="3.30.710.10">
    <property type="entry name" value="Potassium Channel Kv1.1, Chain A"/>
    <property type="match status" value="1"/>
</dbReference>
<keyword evidence="2" id="KW-0833">Ubl conjugation pathway</keyword>
<dbReference type="SUPFAM" id="SSF54695">
    <property type="entry name" value="POZ domain"/>
    <property type="match status" value="1"/>
</dbReference>
<dbReference type="InterPro" id="IPR027356">
    <property type="entry name" value="NPH3_dom"/>
</dbReference>